<dbReference type="InterPro" id="IPR027268">
    <property type="entry name" value="Peptidase_M4/M1_CTD_sf"/>
</dbReference>
<dbReference type="InterPro" id="IPR014782">
    <property type="entry name" value="Peptidase_M1_dom"/>
</dbReference>
<keyword evidence="4" id="KW-1185">Reference proteome</keyword>
<evidence type="ECO:0000259" key="2">
    <source>
        <dbReference type="Pfam" id="PF01433"/>
    </source>
</evidence>
<dbReference type="Pfam" id="PF01433">
    <property type="entry name" value="Peptidase_M1"/>
    <property type="match status" value="1"/>
</dbReference>
<protein>
    <recommendedName>
        <fullName evidence="2">Peptidase M1 membrane alanine aminopeptidase domain-containing protein</fullName>
    </recommendedName>
</protein>
<reference evidence="3 4" key="1">
    <citation type="submission" date="2018-10" db="EMBL/GenBank/DDBJ databases">
        <title>Genomic Encyclopedia of Archaeal and Bacterial Type Strains, Phase II (KMG-II): from individual species to whole genera.</title>
        <authorList>
            <person name="Goeker M."/>
        </authorList>
    </citation>
    <scope>NUCLEOTIDE SEQUENCE [LARGE SCALE GENOMIC DNA]</scope>
    <source>
        <strain evidence="3 4">DSM 18602</strain>
    </source>
</reference>
<feature type="signal peptide" evidence="1">
    <location>
        <begin position="1"/>
        <end position="27"/>
    </location>
</feature>
<evidence type="ECO:0000313" key="3">
    <source>
        <dbReference type="EMBL" id="RKR84938.1"/>
    </source>
</evidence>
<gene>
    <name evidence="3" type="ORF">BDD43_5191</name>
</gene>
<feature type="chain" id="PRO_5019723192" description="Peptidase M1 membrane alanine aminopeptidase domain-containing protein" evidence="1">
    <location>
        <begin position="28"/>
        <end position="668"/>
    </location>
</feature>
<dbReference type="Proteomes" id="UP000268007">
    <property type="component" value="Unassembled WGS sequence"/>
</dbReference>
<dbReference type="AlphaFoldDB" id="A0A495J8Y8"/>
<dbReference type="RefSeq" id="WP_121200924.1">
    <property type="nucleotide sequence ID" value="NZ_RBKU01000001.1"/>
</dbReference>
<sequence>MRYQTSKFLCLLGMAGLLLVGNGSANAQAPAAADSIKYNHLDLFGPITWPTPGSQLRSPGGFPGVQYWQNRADYHIKASLTEGTQDTTITGEVTILYTNNSPDKLDYLWMQLDQNLFKPGSRGASTTPVEGDRFDVKGFARGGYHIASVTVTYLDKSYTVKPVISDARMQVRLNTPLGGKGDKVQVKINYSFSIPFYGADRMGRKKFKDGYVYEIAQWYPRMCVYDDVEGWNTLPYMGLGEFYCEYGDFDYYITAPSNMLVVGSGDLQNPAQVLTATQNRRLDAARGSDKTVMIINPQEATAQASVPAMGATKTWHFKMLNSRDVSWAASKAFIWDAAKVDFPSGRKGIAMSAYPVESYGADAHESWGRSTEYLKYSMEIYSGEYYEYPWNSAVSVSGVALGMEYPGIIFCLDNLKGKDLWGDITHEIGHNWFPMIVGSNERKYMWLDEGFNTFINQYSSLHFNNGEYGDTVSRPARTLIRSLVRNQDPLMTASEAMNLRDYGLYYVKTSLGLDMLRNVVLGHDRFDYAFHNYIKNWALKHPTPYDFFRAMNSASGEDLNWFFKGWFFTTWKLDQAISSVKLVTEGKPENGVLITLVNKEKLAMPVDLKIVQANGKTETLHLPVEVWQRGAIWTFKYPSTSTIESITLDPDKQLPDVDLTNNVYKASK</sequence>
<keyword evidence="1" id="KW-0732">Signal</keyword>
<dbReference type="CDD" id="cd09604">
    <property type="entry name" value="M1_APN_like"/>
    <property type="match status" value="1"/>
</dbReference>
<dbReference type="Gene3D" id="1.10.390.10">
    <property type="entry name" value="Neutral Protease Domain 2"/>
    <property type="match status" value="1"/>
</dbReference>
<organism evidence="3 4">
    <name type="scientific">Mucilaginibacter gracilis</name>
    <dbReference type="NCBI Taxonomy" id="423350"/>
    <lineage>
        <taxon>Bacteria</taxon>
        <taxon>Pseudomonadati</taxon>
        <taxon>Bacteroidota</taxon>
        <taxon>Sphingobacteriia</taxon>
        <taxon>Sphingobacteriales</taxon>
        <taxon>Sphingobacteriaceae</taxon>
        <taxon>Mucilaginibacter</taxon>
    </lineage>
</organism>
<dbReference type="EMBL" id="RBKU01000001">
    <property type="protein sequence ID" value="RKR84938.1"/>
    <property type="molecule type" value="Genomic_DNA"/>
</dbReference>
<evidence type="ECO:0000313" key="4">
    <source>
        <dbReference type="Proteomes" id="UP000268007"/>
    </source>
</evidence>
<evidence type="ECO:0000256" key="1">
    <source>
        <dbReference type="SAM" id="SignalP"/>
    </source>
</evidence>
<comment type="caution">
    <text evidence="3">The sequence shown here is derived from an EMBL/GenBank/DDBJ whole genome shotgun (WGS) entry which is preliminary data.</text>
</comment>
<name>A0A495J8Y8_9SPHI</name>
<feature type="domain" description="Peptidase M1 membrane alanine aminopeptidase" evidence="2">
    <location>
        <begin position="424"/>
        <end position="566"/>
    </location>
</feature>
<proteinExistence type="predicted"/>
<dbReference type="GO" id="GO:0008270">
    <property type="term" value="F:zinc ion binding"/>
    <property type="evidence" value="ECO:0007669"/>
    <property type="project" value="InterPro"/>
</dbReference>
<dbReference type="SUPFAM" id="SSF55486">
    <property type="entry name" value="Metalloproteases ('zincins'), catalytic domain"/>
    <property type="match status" value="1"/>
</dbReference>
<dbReference type="OrthoDB" id="9814383at2"/>
<accession>A0A495J8Y8</accession>
<dbReference type="GO" id="GO:0008237">
    <property type="term" value="F:metallopeptidase activity"/>
    <property type="evidence" value="ECO:0007669"/>
    <property type="project" value="InterPro"/>
</dbReference>